<dbReference type="InterPro" id="IPR012902">
    <property type="entry name" value="N_methyl_site"/>
</dbReference>
<reference evidence="2" key="1">
    <citation type="submission" date="2021-04" db="EMBL/GenBank/DDBJ databases">
        <title>Luteolibacter sp. 32A isolated from the skin of an Anderson's salamander (Ambystoma andersonii).</title>
        <authorList>
            <person name="Spergser J."/>
            <person name="Busse H.-J."/>
        </authorList>
    </citation>
    <scope>NUCLEOTIDE SEQUENCE</scope>
    <source>
        <strain evidence="2">32A</strain>
    </source>
</reference>
<feature type="transmembrane region" description="Helical" evidence="1">
    <location>
        <begin position="12"/>
        <end position="33"/>
    </location>
</feature>
<evidence type="ECO:0000313" key="2">
    <source>
        <dbReference type="EMBL" id="QUE52204.1"/>
    </source>
</evidence>
<gene>
    <name evidence="2" type="ORF">KBB96_04760</name>
</gene>
<evidence type="ECO:0000313" key="3">
    <source>
        <dbReference type="Proteomes" id="UP000676169"/>
    </source>
</evidence>
<dbReference type="KEGG" id="lamb:KBB96_04760"/>
<accession>A0A975J1F0</accession>
<dbReference type="NCBIfam" id="TIGR02532">
    <property type="entry name" value="IV_pilin_GFxxxE"/>
    <property type="match status" value="1"/>
</dbReference>
<dbReference type="SUPFAM" id="SSF54523">
    <property type="entry name" value="Pili subunits"/>
    <property type="match status" value="1"/>
</dbReference>
<dbReference type="Proteomes" id="UP000676169">
    <property type="component" value="Chromosome"/>
</dbReference>
<keyword evidence="1" id="KW-0812">Transmembrane</keyword>
<name>A0A975J1F0_9BACT</name>
<sequence>MNHPAPYRRAKGFTMLEMVLALMLMAMVIGMVFRASQASLMLANTVTESQNEEMLHQAFFDLLGRRFSALPGNTRFDLKYEEGSQILSDLTLQNVPLGFTWGGQERIAKAVQLSTVRRRDGYLNIVLRYYENEILEGSTQEVNASTSSNIDNKPFAEIVLLEDVNYFEWQVMDGRTMEWQYDWDIQGRMPLLLELKVAFGANGQEIRHVFWLTPKQNPETLMRQLGQTPRPTPPQ</sequence>
<keyword evidence="1" id="KW-1133">Transmembrane helix</keyword>
<keyword evidence="1" id="KW-0472">Membrane</keyword>
<keyword evidence="3" id="KW-1185">Reference proteome</keyword>
<dbReference type="RefSeq" id="WP_211632901.1">
    <property type="nucleotide sequence ID" value="NZ_CP073100.1"/>
</dbReference>
<protein>
    <submittedName>
        <fullName evidence="2">Prepilin-type N-terminal cleavage/methylation domain-containing protein</fullName>
    </submittedName>
</protein>
<organism evidence="2 3">
    <name type="scientific">Luteolibacter ambystomatis</name>
    <dbReference type="NCBI Taxonomy" id="2824561"/>
    <lineage>
        <taxon>Bacteria</taxon>
        <taxon>Pseudomonadati</taxon>
        <taxon>Verrucomicrobiota</taxon>
        <taxon>Verrucomicrobiia</taxon>
        <taxon>Verrucomicrobiales</taxon>
        <taxon>Verrucomicrobiaceae</taxon>
        <taxon>Luteolibacter</taxon>
    </lineage>
</organism>
<dbReference type="AlphaFoldDB" id="A0A975J1F0"/>
<evidence type="ECO:0000256" key="1">
    <source>
        <dbReference type="SAM" id="Phobius"/>
    </source>
</evidence>
<dbReference type="Pfam" id="PF07963">
    <property type="entry name" value="N_methyl"/>
    <property type="match status" value="1"/>
</dbReference>
<dbReference type="EMBL" id="CP073100">
    <property type="protein sequence ID" value="QUE52204.1"/>
    <property type="molecule type" value="Genomic_DNA"/>
</dbReference>
<proteinExistence type="predicted"/>
<dbReference type="InterPro" id="IPR045584">
    <property type="entry name" value="Pilin-like"/>
</dbReference>